<name>A0A2T2WKI8_9FIRM</name>
<proteinExistence type="predicted"/>
<organism evidence="1 2">
    <name type="scientific">Sulfobacillus acidophilus</name>
    <dbReference type="NCBI Taxonomy" id="53633"/>
    <lineage>
        <taxon>Bacteria</taxon>
        <taxon>Bacillati</taxon>
        <taxon>Bacillota</taxon>
        <taxon>Clostridia</taxon>
        <taxon>Eubacteriales</taxon>
        <taxon>Clostridiales Family XVII. Incertae Sedis</taxon>
        <taxon>Sulfobacillus</taxon>
    </lineage>
</organism>
<evidence type="ECO:0000313" key="1">
    <source>
        <dbReference type="EMBL" id="PSR22758.1"/>
    </source>
</evidence>
<reference evidence="1 2" key="1">
    <citation type="journal article" date="2014" name="BMC Genomics">
        <title>Comparison of environmental and isolate Sulfobacillus genomes reveals diverse carbon, sulfur, nitrogen, and hydrogen metabolisms.</title>
        <authorList>
            <person name="Justice N.B."/>
            <person name="Norman A."/>
            <person name="Brown C.T."/>
            <person name="Singh A."/>
            <person name="Thomas B.C."/>
            <person name="Banfield J.F."/>
        </authorList>
    </citation>
    <scope>NUCLEOTIDE SEQUENCE [LARGE SCALE GENOMIC DNA]</scope>
    <source>
        <strain evidence="1">AMDSBA3</strain>
    </source>
</reference>
<gene>
    <name evidence="1" type="ORF">C7B45_05335</name>
</gene>
<dbReference type="EMBL" id="PXYV01000012">
    <property type="protein sequence ID" value="PSR22758.1"/>
    <property type="molecule type" value="Genomic_DNA"/>
</dbReference>
<protein>
    <submittedName>
        <fullName evidence="1">Uncharacterized protein</fullName>
    </submittedName>
</protein>
<dbReference type="AlphaFoldDB" id="A0A2T2WKI8"/>
<sequence length="120" mass="13375">MVVVEPPRSEILANPPWFMRRIGSTPFEVASGYPNPSIGGIQSLLRLRVPRENGAETRDLWRPGCGVSVSSPNLRPLYRSQITRIALVNRCAAATLFGCSDRIGPGVVAPWHRVRRTRQR</sequence>
<evidence type="ECO:0000313" key="2">
    <source>
        <dbReference type="Proteomes" id="UP000241848"/>
    </source>
</evidence>
<dbReference type="Proteomes" id="UP000241848">
    <property type="component" value="Unassembled WGS sequence"/>
</dbReference>
<comment type="caution">
    <text evidence="1">The sequence shown here is derived from an EMBL/GenBank/DDBJ whole genome shotgun (WGS) entry which is preliminary data.</text>
</comment>
<accession>A0A2T2WKI8</accession>